<reference evidence="2 3" key="1">
    <citation type="submission" date="2022-10" db="EMBL/GenBank/DDBJ databases">
        <title>Janthinobacterium sp. hw3 Genome sequencing.</title>
        <authorList>
            <person name="Park S."/>
        </authorList>
    </citation>
    <scope>NUCLEOTIDE SEQUENCE [LARGE SCALE GENOMIC DNA]</scope>
    <source>
        <strain evidence="3">hw3</strain>
    </source>
</reference>
<feature type="domain" description="FecR N-terminal" evidence="1">
    <location>
        <begin position="15"/>
        <end position="54"/>
    </location>
</feature>
<dbReference type="EMBL" id="JAQQXR010000003">
    <property type="protein sequence ID" value="MDC8757832.1"/>
    <property type="molecule type" value="Genomic_DNA"/>
</dbReference>
<organism evidence="2 3">
    <name type="scientific">Janthinobacterium fluminis</name>
    <dbReference type="NCBI Taxonomy" id="2987524"/>
    <lineage>
        <taxon>Bacteria</taxon>
        <taxon>Pseudomonadati</taxon>
        <taxon>Pseudomonadota</taxon>
        <taxon>Betaproteobacteria</taxon>
        <taxon>Burkholderiales</taxon>
        <taxon>Oxalobacteraceae</taxon>
        <taxon>Janthinobacterium</taxon>
    </lineage>
</organism>
<evidence type="ECO:0000313" key="3">
    <source>
        <dbReference type="Proteomes" id="UP001221208"/>
    </source>
</evidence>
<accession>A0ABT5JYN8</accession>
<proteinExistence type="predicted"/>
<evidence type="ECO:0000313" key="2">
    <source>
        <dbReference type="EMBL" id="MDC8757832.1"/>
    </source>
</evidence>
<dbReference type="RefSeq" id="WP_273670508.1">
    <property type="nucleotide sequence ID" value="NZ_JAQQXR010000003.1"/>
</dbReference>
<keyword evidence="3" id="KW-1185">Reference proteome</keyword>
<name>A0ABT5JYN8_9BURK</name>
<protein>
    <submittedName>
        <fullName evidence="2">DUF4880 domain-containing protein</fullName>
    </submittedName>
</protein>
<evidence type="ECO:0000259" key="1">
    <source>
        <dbReference type="Pfam" id="PF16220"/>
    </source>
</evidence>
<dbReference type="InterPro" id="IPR032623">
    <property type="entry name" value="FecR_N"/>
</dbReference>
<dbReference type="Pfam" id="PF16220">
    <property type="entry name" value="DUF4880"/>
    <property type="match status" value="1"/>
</dbReference>
<dbReference type="Proteomes" id="UP001221208">
    <property type="component" value="Unassembled WGS sequence"/>
</dbReference>
<sequence>MSGAGAAAVDPGAAREAARWLVRLHAGDMSEAERRNCARWRASDPAHELAWQRAGLVAGKLGLLPADIALPALRQADALKTLALLAGAPAGIPGVRSRHDGFP</sequence>
<comment type="caution">
    <text evidence="2">The sequence shown here is derived from an EMBL/GenBank/DDBJ whole genome shotgun (WGS) entry which is preliminary data.</text>
</comment>
<gene>
    <name evidence="2" type="ORF">OIK44_09555</name>
</gene>